<organism evidence="3 4">
    <name type="scientific">Aliiruegeria haliotis</name>
    <dbReference type="NCBI Taxonomy" id="1280846"/>
    <lineage>
        <taxon>Bacteria</taxon>
        <taxon>Pseudomonadati</taxon>
        <taxon>Pseudomonadota</taxon>
        <taxon>Alphaproteobacteria</taxon>
        <taxon>Rhodobacterales</taxon>
        <taxon>Roseobacteraceae</taxon>
        <taxon>Aliiruegeria</taxon>
    </lineage>
</organism>
<dbReference type="Pfam" id="PF05170">
    <property type="entry name" value="AsmA"/>
    <property type="match status" value="1"/>
</dbReference>
<feature type="domain" description="AsmA" evidence="2">
    <location>
        <begin position="540"/>
        <end position="794"/>
    </location>
</feature>
<evidence type="ECO:0000313" key="3">
    <source>
        <dbReference type="EMBL" id="PRY23176.1"/>
    </source>
</evidence>
<comment type="caution">
    <text evidence="3">The sequence shown here is derived from an EMBL/GenBank/DDBJ whole genome shotgun (WGS) entry which is preliminary data.</text>
</comment>
<dbReference type="GO" id="GO:0005886">
    <property type="term" value="C:plasma membrane"/>
    <property type="evidence" value="ECO:0007669"/>
    <property type="project" value="TreeGrafter"/>
</dbReference>
<dbReference type="OrthoDB" id="7694125at2"/>
<dbReference type="InterPro" id="IPR007844">
    <property type="entry name" value="AsmA"/>
</dbReference>
<evidence type="ECO:0000259" key="2">
    <source>
        <dbReference type="Pfam" id="PF05170"/>
    </source>
</evidence>
<sequence>MTGIVLVILAGSFLTLLLSASLFQEARREIASRVLSSELSAEVQVGGDVRLLPGRRIRVELTDIRLIDLVPSLQRRMHLDQASFDFKAERLLDTGFEIENLRVSGFRADFDRNTVEEESEPSDVVALILGTEDDPGAGLLAYFRHREVVLERLAVRYVDNVTGFRFDHNLDSFILAQPSADAPGRLLSEGSVNGKPFRLEGSFSPDHPFRSDMRLGKADIALEGLTTSSGEEYDGTLTLRTASLGDTLDATLLDGEFDGTAQLSASLFLAPGSLRLQDIDLAVQLDTGTNVTASGEVGDLLSLDAVDILADISLPATRGVTERVRYIDDLRFLGASALILGTDGDLRLDEVNLHTNAMDANFERIGPISVGSLHRQEDGALAVSEVDVKVGPPESPVASATGTIGNVLTASGIAFDGQIHIPGGYLVSFKPLDELGIFRGQFSASDAGGGFGIDTLSGEIAGNPIWSLSASLQAPDLKDLASLSADLSVDWKDLRAFQSKVGTAVIGVRDLQADLAIQGGERALSVESSFGVDGRSVDLSVEFGLDMEAPSLRGRLASPEVSLEDLNRVAEAILAIVDPKTAIVKESRSGRSPKPLVLEEPRRIVKPLVIDPDAPVESVFDWEDILRNADVDLGIRIGRLVGQQSVAALDSALSLQGGVLRLFPVRADFGPVAVDLSAWMDVVSAPDRLRLQGNMRGVDIGRLMRASGVDFPASGTVSGAFDLTTDLEEPSDLLLTARGAARLKLDTGQLGTSLLELAGRGVLPWLFSRDLARGGSRITCAVAPLGLERGILSIRDGVLETPTVQLVVTGAVDLRRESLELRGEPRSVGQPFERSPYPFAVTGPFAAPDVALQNALAPRGGPIRVKPHPNRKPCVPDRRQFRLARPR</sequence>
<dbReference type="InterPro" id="IPR052894">
    <property type="entry name" value="AsmA-related"/>
</dbReference>
<dbReference type="RefSeq" id="WP_106205478.1">
    <property type="nucleotide sequence ID" value="NZ_PVTD01000005.1"/>
</dbReference>
<dbReference type="Proteomes" id="UP000239480">
    <property type="component" value="Unassembled WGS sequence"/>
</dbReference>
<name>A0A2T0RPR0_9RHOB</name>
<dbReference type="PANTHER" id="PTHR30441:SF8">
    <property type="entry name" value="DUF748 DOMAIN-CONTAINING PROTEIN"/>
    <property type="match status" value="1"/>
</dbReference>
<dbReference type="PANTHER" id="PTHR30441">
    <property type="entry name" value="DUF748 DOMAIN-CONTAINING PROTEIN"/>
    <property type="match status" value="1"/>
</dbReference>
<gene>
    <name evidence="3" type="ORF">CLV78_105230</name>
</gene>
<proteinExistence type="predicted"/>
<dbReference type="EMBL" id="PVTD01000005">
    <property type="protein sequence ID" value="PRY23176.1"/>
    <property type="molecule type" value="Genomic_DNA"/>
</dbReference>
<evidence type="ECO:0000256" key="1">
    <source>
        <dbReference type="SAM" id="MobiDB-lite"/>
    </source>
</evidence>
<accession>A0A2T0RPR0</accession>
<evidence type="ECO:0000313" key="4">
    <source>
        <dbReference type="Proteomes" id="UP000239480"/>
    </source>
</evidence>
<feature type="region of interest" description="Disordered" evidence="1">
    <location>
        <begin position="859"/>
        <end position="887"/>
    </location>
</feature>
<dbReference type="AlphaFoldDB" id="A0A2T0RPR0"/>
<keyword evidence="4" id="KW-1185">Reference proteome</keyword>
<reference evidence="3 4" key="1">
    <citation type="submission" date="2018-03" db="EMBL/GenBank/DDBJ databases">
        <title>Genomic Encyclopedia of Archaeal and Bacterial Type Strains, Phase II (KMG-II): from individual species to whole genera.</title>
        <authorList>
            <person name="Goeker M."/>
        </authorList>
    </citation>
    <scope>NUCLEOTIDE SEQUENCE [LARGE SCALE GENOMIC DNA]</scope>
    <source>
        <strain evidence="3 4">DSM 29328</strain>
    </source>
</reference>
<dbReference type="GO" id="GO:0090313">
    <property type="term" value="P:regulation of protein targeting to membrane"/>
    <property type="evidence" value="ECO:0007669"/>
    <property type="project" value="TreeGrafter"/>
</dbReference>
<protein>
    <submittedName>
        <fullName evidence="3">AsmA-like protein</fullName>
    </submittedName>
</protein>